<evidence type="ECO:0000313" key="3">
    <source>
        <dbReference type="Proteomes" id="UP000032352"/>
    </source>
</evidence>
<dbReference type="RefSeq" id="WP_044840583.1">
    <property type="nucleotide sequence ID" value="NZ_CP059733.1"/>
</dbReference>
<keyword evidence="1" id="KW-1133">Transmembrane helix</keyword>
<name>A0AAE9Z0U5_9GAMM</name>
<dbReference type="Proteomes" id="UP000032352">
    <property type="component" value="Chromosome"/>
</dbReference>
<feature type="transmembrane region" description="Helical" evidence="1">
    <location>
        <begin position="65"/>
        <end position="82"/>
    </location>
</feature>
<evidence type="ECO:0000313" key="2">
    <source>
        <dbReference type="EMBL" id="WDE04147.1"/>
    </source>
</evidence>
<dbReference type="InterPro" id="IPR021762">
    <property type="entry name" value="DUF3325"/>
</dbReference>
<keyword evidence="1" id="KW-0812">Transmembrane</keyword>
<reference evidence="2 3" key="2">
    <citation type="journal article" date="2022" name="Mar. Drugs">
        <title>Bioassay-Guided Fractionation Leads to the Detection of Cholic Acid Generated by the Rare Thalassomonas sp.</title>
        <authorList>
            <person name="Pheiffer F."/>
            <person name="Schneider Y.K."/>
            <person name="Hansen E.H."/>
            <person name="Andersen J.H."/>
            <person name="Isaksson J."/>
            <person name="Busche T."/>
            <person name="R C."/>
            <person name="Kalinowski J."/>
            <person name="Zyl L.V."/>
            <person name="Trindade M."/>
        </authorList>
    </citation>
    <scope>NUCLEOTIDE SEQUENCE [LARGE SCALE GENOMIC DNA]</scope>
    <source>
        <strain evidence="2 3">XOM25</strain>
    </source>
</reference>
<evidence type="ECO:0000256" key="1">
    <source>
        <dbReference type="SAM" id="Phobius"/>
    </source>
</evidence>
<organism evidence="2 3">
    <name type="scientific">Thalassomonas viridans</name>
    <dbReference type="NCBI Taxonomy" id="137584"/>
    <lineage>
        <taxon>Bacteria</taxon>
        <taxon>Pseudomonadati</taxon>
        <taxon>Pseudomonadota</taxon>
        <taxon>Gammaproteobacteria</taxon>
        <taxon>Alteromonadales</taxon>
        <taxon>Colwelliaceae</taxon>
        <taxon>Thalassomonas</taxon>
    </lineage>
</organism>
<proteinExistence type="predicted"/>
<dbReference type="KEGG" id="tvd:SG34_022740"/>
<accession>A0AAE9Z0U5</accession>
<reference evidence="2 3" key="1">
    <citation type="journal article" date="2015" name="Genome Announc.">
        <title>Draft Genome Sequences of Marine Isolates of Thalassomonas viridans and Thalassomonas actiniarum.</title>
        <authorList>
            <person name="Olonade I."/>
            <person name="van Zyl L.J."/>
            <person name="Trindade M."/>
        </authorList>
    </citation>
    <scope>NUCLEOTIDE SEQUENCE [LARGE SCALE GENOMIC DNA]</scope>
    <source>
        <strain evidence="2 3">XOM25</strain>
    </source>
</reference>
<keyword evidence="3" id="KW-1185">Reference proteome</keyword>
<feature type="transmembrane region" description="Helical" evidence="1">
    <location>
        <begin position="42"/>
        <end position="60"/>
    </location>
</feature>
<gene>
    <name evidence="2" type="ORF">SG34_022740</name>
</gene>
<protein>
    <submittedName>
        <fullName evidence="2">DUF3325 domain-containing protein</fullName>
    </submittedName>
</protein>
<keyword evidence="1" id="KW-0472">Membrane</keyword>
<sequence length="83" mass="9196">MLLSFFVQLMAIALLALAMNKHFKNVFNRGIKPAQSRGLKVLGWLLLGFSYYLAVSAMAAPMATVYWLALLPLGIFYMALVAN</sequence>
<dbReference type="AlphaFoldDB" id="A0AAE9Z0U5"/>
<dbReference type="Pfam" id="PF11804">
    <property type="entry name" value="DUF3325"/>
    <property type="match status" value="1"/>
</dbReference>
<dbReference type="EMBL" id="CP059733">
    <property type="protein sequence ID" value="WDE04147.1"/>
    <property type="molecule type" value="Genomic_DNA"/>
</dbReference>